<dbReference type="InterPro" id="IPR049278">
    <property type="entry name" value="MS_channel_C"/>
</dbReference>
<dbReference type="KEGG" id="aca:ACP_1704"/>
<dbReference type="InterPro" id="IPR023408">
    <property type="entry name" value="MscS_beta-dom_sf"/>
</dbReference>
<keyword evidence="12" id="KW-1185">Reference proteome</keyword>
<keyword evidence="3" id="KW-1003">Cell membrane</keyword>
<comment type="similarity">
    <text evidence="2">Belongs to the MscS (TC 1.A.23) family.</text>
</comment>
<feature type="transmembrane region" description="Helical" evidence="7">
    <location>
        <begin position="62"/>
        <end position="86"/>
    </location>
</feature>
<dbReference type="InterPro" id="IPR010920">
    <property type="entry name" value="LSM_dom_sf"/>
</dbReference>
<dbReference type="Pfam" id="PF00924">
    <property type="entry name" value="MS_channel_2nd"/>
    <property type="match status" value="1"/>
</dbReference>
<organism evidence="11 12">
    <name type="scientific">Acidobacterium capsulatum (strain ATCC 51196 / DSM 11244 / BCRC 80197 / JCM 7670 / NBRC 15755 / NCIMB 13165 / 161)</name>
    <dbReference type="NCBI Taxonomy" id="240015"/>
    <lineage>
        <taxon>Bacteria</taxon>
        <taxon>Pseudomonadati</taxon>
        <taxon>Acidobacteriota</taxon>
        <taxon>Terriglobia</taxon>
        <taxon>Terriglobales</taxon>
        <taxon>Acidobacteriaceae</taxon>
        <taxon>Acidobacterium</taxon>
    </lineage>
</organism>
<evidence type="ECO:0000256" key="2">
    <source>
        <dbReference type="ARBA" id="ARBA00008017"/>
    </source>
</evidence>
<dbReference type="PANTHER" id="PTHR30460">
    <property type="entry name" value="MODERATE CONDUCTANCE MECHANOSENSITIVE CHANNEL YBIO"/>
    <property type="match status" value="1"/>
</dbReference>
<feature type="domain" description="Mechanosensitive ion channel MscS C-terminal" evidence="9">
    <location>
        <begin position="238"/>
        <end position="325"/>
    </location>
</feature>
<evidence type="ECO:0000256" key="3">
    <source>
        <dbReference type="ARBA" id="ARBA00022475"/>
    </source>
</evidence>
<proteinExistence type="inferred from homology"/>
<evidence type="ECO:0000256" key="4">
    <source>
        <dbReference type="ARBA" id="ARBA00022692"/>
    </source>
</evidence>
<dbReference type="HOGENOM" id="CLU_037945_8_0_0"/>
<dbReference type="InterPro" id="IPR011014">
    <property type="entry name" value="MscS_channel_TM-2"/>
</dbReference>
<keyword evidence="6 7" id="KW-0472">Membrane</keyword>
<comment type="subcellular location">
    <subcellularLocation>
        <location evidence="1">Cell membrane</location>
        <topology evidence="1">Multi-pass membrane protein</topology>
    </subcellularLocation>
</comment>
<reference evidence="11 12" key="1">
    <citation type="journal article" date="2009" name="Appl. Environ. Microbiol.">
        <title>Three genomes from the phylum Acidobacteria provide insight into the lifestyles of these microorganisms in soils.</title>
        <authorList>
            <person name="Ward N.L."/>
            <person name="Challacombe J.F."/>
            <person name="Janssen P.H."/>
            <person name="Henrissat B."/>
            <person name="Coutinho P.M."/>
            <person name="Wu M."/>
            <person name="Xie G."/>
            <person name="Haft D.H."/>
            <person name="Sait M."/>
            <person name="Badger J."/>
            <person name="Barabote R.D."/>
            <person name="Bradley B."/>
            <person name="Brettin T.S."/>
            <person name="Brinkac L.M."/>
            <person name="Bruce D."/>
            <person name="Creasy T."/>
            <person name="Daugherty S.C."/>
            <person name="Davidsen T.M."/>
            <person name="DeBoy R.T."/>
            <person name="Detter J.C."/>
            <person name="Dodson R.J."/>
            <person name="Durkin A.S."/>
            <person name="Ganapathy A."/>
            <person name="Gwinn-Giglio M."/>
            <person name="Han C.S."/>
            <person name="Khouri H."/>
            <person name="Kiss H."/>
            <person name="Kothari S.P."/>
            <person name="Madupu R."/>
            <person name="Nelson K.E."/>
            <person name="Nelson W.C."/>
            <person name="Paulsen I."/>
            <person name="Penn K."/>
            <person name="Ren Q."/>
            <person name="Rosovitz M.J."/>
            <person name="Selengut J.D."/>
            <person name="Shrivastava S."/>
            <person name="Sullivan S.A."/>
            <person name="Tapia R."/>
            <person name="Thompson L.S."/>
            <person name="Watkins K.L."/>
            <person name="Yang Q."/>
            <person name="Yu C."/>
            <person name="Zafar N."/>
            <person name="Zhou L."/>
            <person name="Kuske C.R."/>
        </authorList>
    </citation>
    <scope>NUCLEOTIDE SEQUENCE [LARGE SCALE GENOMIC DNA]</scope>
    <source>
        <strain evidence="12">ATCC 51196 / DSM 11244 / BCRC 80197 / JCM 7670 / NBRC 15755 / NCIMB 13165 / 161</strain>
    </source>
</reference>
<dbReference type="eggNOG" id="COG0668">
    <property type="taxonomic scope" value="Bacteria"/>
</dbReference>
<dbReference type="AlphaFoldDB" id="C1F7E8"/>
<dbReference type="Gene3D" id="1.10.287.1260">
    <property type="match status" value="1"/>
</dbReference>
<dbReference type="SUPFAM" id="SSF82861">
    <property type="entry name" value="Mechanosensitive channel protein MscS (YggB), transmembrane region"/>
    <property type="match status" value="1"/>
</dbReference>
<dbReference type="InParanoid" id="C1F7E8"/>
<sequence>MDWWREWIPRLQHKKQANVLVALSFCIPLKGFGCTPDLKNFARSGGLIALLPHFTLPTSAEIYLFAGHLIRMLVILLAAWIVTSLIHKWFPHVRRRMVAHMLTQRGGSDIELEKRATTISAIIRKALAGVIWVLAIIMALKEAGFDIGPILAGAGILGLAVGFGAQNLVHDIISGMFLLLENQIRVNDVAILNGTGGLVEAIHLRTTVLRGQDGTVHIFRNGSINTLSNMTHGYSYYVFDLGVAYKEDTDHVIEVLKGIADELMEEEKFKAIILEPLDVIGVDSFGDSAVMIKARFKTAPIQQWTVGREMNRRIKKKFDEVGIEIPFPHTSIYFGEASKPFKLEMQGPDREQLKQLIREIQEETKNAAALEGGAEAKA</sequence>
<feature type="transmembrane region" description="Helical" evidence="7">
    <location>
        <begin position="147"/>
        <end position="169"/>
    </location>
</feature>
<dbReference type="GO" id="GO:0005886">
    <property type="term" value="C:plasma membrane"/>
    <property type="evidence" value="ECO:0007669"/>
    <property type="project" value="UniProtKB-SubCell"/>
</dbReference>
<gene>
    <name evidence="11" type="ordered locus">ACP_1704</name>
</gene>
<protein>
    <submittedName>
        <fullName evidence="11">Transporter, MscS family</fullName>
    </submittedName>
</protein>
<evidence type="ECO:0000259" key="8">
    <source>
        <dbReference type="Pfam" id="PF00924"/>
    </source>
</evidence>
<dbReference type="Gene3D" id="2.30.30.60">
    <property type="match status" value="1"/>
</dbReference>
<evidence type="ECO:0000259" key="9">
    <source>
        <dbReference type="Pfam" id="PF21082"/>
    </source>
</evidence>
<evidence type="ECO:0000259" key="10">
    <source>
        <dbReference type="Pfam" id="PF21088"/>
    </source>
</evidence>
<evidence type="ECO:0000256" key="1">
    <source>
        <dbReference type="ARBA" id="ARBA00004651"/>
    </source>
</evidence>
<dbReference type="InterPro" id="IPR006685">
    <property type="entry name" value="MscS_channel_2nd"/>
</dbReference>
<dbReference type="Pfam" id="PF21082">
    <property type="entry name" value="MS_channel_3rd"/>
    <property type="match status" value="1"/>
</dbReference>
<feature type="domain" description="Mechanosensitive ion channel transmembrane helices 2/3" evidence="10">
    <location>
        <begin position="130"/>
        <end position="166"/>
    </location>
</feature>
<dbReference type="InterPro" id="IPR045276">
    <property type="entry name" value="YbiO_bact"/>
</dbReference>
<dbReference type="STRING" id="240015.ACP_1704"/>
<keyword evidence="5 7" id="KW-1133">Transmembrane helix</keyword>
<evidence type="ECO:0000256" key="7">
    <source>
        <dbReference type="SAM" id="Phobius"/>
    </source>
</evidence>
<dbReference type="InterPro" id="IPR049142">
    <property type="entry name" value="MS_channel_1st"/>
</dbReference>
<dbReference type="PANTHER" id="PTHR30460:SF0">
    <property type="entry name" value="MODERATE CONDUCTANCE MECHANOSENSITIVE CHANNEL YBIO"/>
    <property type="match status" value="1"/>
</dbReference>
<accession>C1F7E8</accession>
<dbReference type="Pfam" id="PF21088">
    <property type="entry name" value="MS_channel_1st"/>
    <property type="match status" value="1"/>
</dbReference>
<dbReference type="Proteomes" id="UP000002207">
    <property type="component" value="Chromosome"/>
</dbReference>
<name>C1F7E8_ACIC5</name>
<dbReference type="Gene3D" id="3.30.70.100">
    <property type="match status" value="1"/>
</dbReference>
<evidence type="ECO:0000256" key="6">
    <source>
        <dbReference type="ARBA" id="ARBA00023136"/>
    </source>
</evidence>
<dbReference type="SUPFAM" id="SSF50182">
    <property type="entry name" value="Sm-like ribonucleoproteins"/>
    <property type="match status" value="1"/>
</dbReference>
<keyword evidence="4 7" id="KW-0812">Transmembrane</keyword>
<dbReference type="GO" id="GO:0008381">
    <property type="term" value="F:mechanosensitive monoatomic ion channel activity"/>
    <property type="evidence" value="ECO:0007669"/>
    <property type="project" value="InterPro"/>
</dbReference>
<dbReference type="EMBL" id="CP001472">
    <property type="protein sequence ID" value="ACO34537.1"/>
    <property type="molecule type" value="Genomic_DNA"/>
</dbReference>
<dbReference type="SUPFAM" id="SSF82689">
    <property type="entry name" value="Mechanosensitive channel protein MscS (YggB), C-terminal domain"/>
    <property type="match status" value="1"/>
</dbReference>
<evidence type="ECO:0000313" key="11">
    <source>
        <dbReference type="EMBL" id="ACO34537.1"/>
    </source>
</evidence>
<feature type="transmembrane region" description="Helical" evidence="7">
    <location>
        <begin position="122"/>
        <end position="141"/>
    </location>
</feature>
<evidence type="ECO:0000256" key="5">
    <source>
        <dbReference type="ARBA" id="ARBA00022989"/>
    </source>
</evidence>
<feature type="domain" description="Mechanosensitive ion channel MscS" evidence="8">
    <location>
        <begin position="167"/>
        <end position="231"/>
    </location>
</feature>
<dbReference type="InterPro" id="IPR011066">
    <property type="entry name" value="MscS_channel_C_sf"/>
</dbReference>
<evidence type="ECO:0000313" key="12">
    <source>
        <dbReference type="Proteomes" id="UP000002207"/>
    </source>
</evidence>